<evidence type="ECO:0000313" key="1">
    <source>
        <dbReference type="EMBL" id="JAE05305.1"/>
    </source>
</evidence>
<reference evidence="1" key="1">
    <citation type="submission" date="2014-09" db="EMBL/GenBank/DDBJ databases">
        <authorList>
            <person name="Magalhaes I.L.F."/>
            <person name="Oliveira U."/>
            <person name="Santos F.R."/>
            <person name="Vidigal T.H.D.A."/>
            <person name="Brescovit A.D."/>
            <person name="Santos A.J."/>
        </authorList>
    </citation>
    <scope>NUCLEOTIDE SEQUENCE</scope>
    <source>
        <tissue evidence="1">Shoot tissue taken approximately 20 cm above the soil surface</tissue>
    </source>
</reference>
<protein>
    <submittedName>
        <fullName evidence="1">Uncharacterized protein</fullName>
    </submittedName>
</protein>
<sequence length="39" mass="4201">MTARYVNTSGSIPDDFISSNATKASVTLPPTTRARMTKL</sequence>
<reference evidence="1" key="2">
    <citation type="journal article" date="2015" name="Data Brief">
        <title>Shoot transcriptome of the giant reed, Arundo donax.</title>
        <authorList>
            <person name="Barrero R.A."/>
            <person name="Guerrero F.D."/>
            <person name="Moolhuijzen P."/>
            <person name="Goolsby J.A."/>
            <person name="Tidwell J."/>
            <person name="Bellgard S.E."/>
            <person name="Bellgard M.I."/>
        </authorList>
    </citation>
    <scope>NUCLEOTIDE SEQUENCE</scope>
    <source>
        <tissue evidence="1">Shoot tissue taken approximately 20 cm above the soil surface</tissue>
    </source>
</reference>
<name>A0A0A9EX05_ARUDO</name>
<dbReference type="AlphaFoldDB" id="A0A0A9EX05"/>
<dbReference type="EMBL" id="GBRH01192591">
    <property type="protein sequence ID" value="JAE05305.1"/>
    <property type="molecule type" value="Transcribed_RNA"/>
</dbReference>
<accession>A0A0A9EX05</accession>
<organism evidence="1">
    <name type="scientific">Arundo donax</name>
    <name type="common">Giant reed</name>
    <name type="synonym">Donax arundinaceus</name>
    <dbReference type="NCBI Taxonomy" id="35708"/>
    <lineage>
        <taxon>Eukaryota</taxon>
        <taxon>Viridiplantae</taxon>
        <taxon>Streptophyta</taxon>
        <taxon>Embryophyta</taxon>
        <taxon>Tracheophyta</taxon>
        <taxon>Spermatophyta</taxon>
        <taxon>Magnoliopsida</taxon>
        <taxon>Liliopsida</taxon>
        <taxon>Poales</taxon>
        <taxon>Poaceae</taxon>
        <taxon>PACMAD clade</taxon>
        <taxon>Arundinoideae</taxon>
        <taxon>Arundineae</taxon>
        <taxon>Arundo</taxon>
    </lineage>
</organism>
<proteinExistence type="predicted"/>